<dbReference type="HOGENOM" id="CLU_2689056_0_0_1"/>
<dbReference type="EMBL" id="KI283858">
    <property type="protein sequence ID" value="ESA13479.1"/>
    <property type="molecule type" value="Genomic_DNA"/>
</dbReference>
<organism evidence="2">
    <name type="scientific">Rhizophagus irregularis (strain DAOM 181602 / DAOM 197198 / MUCL 43194)</name>
    <name type="common">Arbuscular mycorrhizal fungus</name>
    <name type="synonym">Glomus intraradices</name>
    <dbReference type="NCBI Taxonomy" id="747089"/>
    <lineage>
        <taxon>Eukaryota</taxon>
        <taxon>Fungi</taxon>
        <taxon>Fungi incertae sedis</taxon>
        <taxon>Mucoromycota</taxon>
        <taxon>Glomeromycotina</taxon>
        <taxon>Glomeromycetes</taxon>
        <taxon>Glomerales</taxon>
        <taxon>Glomeraceae</taxon>
        <taxon>Rhizophagus</taxon>
    </lineage>
</organism>
<gene>
    <name evidence="2" type="ORF">GLOINDRAFT_25989</name>
</gene>
<dbReference type="AlphaFoldDB" id="U9TZD1"/>
<sequence>MNFKTKSGRNEQLTATFIEDEENSSSSLSNISRAPKIKRPCERKIDKRLFMDSRKLKDNKILTLLTMSPELIQL</sequence>
<feature type="region of interest" description="Disordered" evidence="1">
    <location>
        <begin position="1"/>
        <end position="35"/>
    </location>
</feature>
<accession>U9TZD1</accession>
<protein>
    <submittedName>
        <fullName evidence="2">Uncharacterized protein</fullName>
    </submittedName>
</protein>
<evidence type="ECO:0000313" key="2">
    <source>
        <dbReference type="EMBL" id="ESA13479.1"/>
    </source>
</evidence>
<name>U9TZD1_RHIID</name>
<proteinExistence type="predicted"/>
<reference evidence="2" key="1">
    <citation type="submission" date="2013-07" db="EMBL/GenBank/DDBJ databases">
        <title>The genome of an arbuscular mycorrhizal fungus provides insights into the evolution of the oldest plant symbiosis.</title>
        <authorList>
            <consortium name="DOE Joint Genome Institute"/>
            <person name="Tisserant E."/>
            <person name="Malbreil M."/>
            <person name="Kuo A."/>
            <person name="Kohler A."/>
            <person name="Symeonidi A."/>
            <person name="Balestrini R."/>
            <person name="Charron P."/>
            <person name="Duensing N."/>
            <person name="Frei-dit-Frey N."/>
            <person name="Gianinazzi-Pearson V."/>
            <person name="Gilbert B."/>
            <person name="Handa Y."/>
            <person name="Hijri M."/>
            <person name="Kaul R."/>
            <person name="Kawaguchi M."/>
            <person name="Krajinski F."/>
            <person name="Lammers P."/>
            <person name="Lapierre D."/>
            <person name="Masclaux F.G."/>
            <person name="Murat C."/>
            <person name="Morin E."/>
            <person name="Ndikumana S."/>
            <person name="Pagni M."/>
            <person name="Petitpierre D."/>
            <person name="Requena N."/>
            <person name="Rosikiewicz P."/>
            <person name="Riley R."/>
            <person name="Saito K."/>
            <person name="San Clemente H."/>
            <person name="Shapiro H."/>
            <person name="van Tuinen D."/>
            <person name="Becard G."/>
            <person name="Bonfante P."/>
            <person name="Paszkowski U."/>
            <person name="Shachar-Hill Y."/>
            <person name="Young J.P."/>
            <person name="Sanders I.R."/>
            <person name="Henrissat B."/>
            <person name="Rensing S.A."/>
            <person name="Grigoriev I.V."/>
            <person name="Corradi N."/>
            <person name="Roux C."/>
            <person name="Martin F."/>
        </authorList>
    </citation>
    <scope>NUCLEOTIDE SEQUENCE</scope>
    <source>
        <strain evidence="2">DAOM 197198</strain>
    </source>
</reference>
<evidence type="ECO:0000256" key="1">
    <source>
        <dbReference type="SAM" id="MobiDB-lite"/>
    </source>
</evidence>